<proteinExistence type="predicted"/>
<name>A0A834HKG0_RHYFE</name>
<dbReference type="AlphaFoldDB" id="A0A834HKG0"/>
<dbReference type="EMBL" id="JAACXV010022946">
    <property type="protein sequence ID" value="KAF7263225.1"/>
    <property type="molecule type" value="Genomic_DNA"/>
</dbReference>
<gene>
    <name evidence="3" type="ORF">GWI33_001067</name>
    <name evidence="2" type="ORF">GWI33_003478</name>
</gene>
<organism evidence="3 4">
    <name type="scientific">Rhynchophorus ferrugineus</name>
    <name type="common">Red palm weevil</name>
    <name type="synonym">Curculio ferrugineus</name>
    <dbReference type="NCBI Taxonomy" id="354439"/>
    <lineage>
        <taxon>Eukaryota</taxon>
        <taxon>Metazoa</taxon>
        <taxon>Ecdysozoa</taxon>
        <taxon>Arthropoda</taxon>
        <taxon>Hexapoda</taxon>
        <taxon>Insecta</taxon>
        <taxon>Pterygota</taxon>
        <taxon>Neoptera</taxon>
        <taxon>Endopterygota</taxon>
        <taxon>Coleoptera</taxon>
        <taxon>Polyphaga</taxon>
        <taxon>Cucujiformia</taxon>
        <taxon>Curculionidae</taxon>
        <taxon>Dryophthorinae</taxon>
        <taxon>Rhynchophorus</taxon>
    </lineage>
</organism>
<protein>
    <submittedName>
        <fullName evidence="3">Uncharacterized protein</fullName>
    </submittedName>
</protein>
<dbReference type="Proteomes" id="UP000625711">
    <property type="component" value="Unassembled WGS sequence"/>
</dbReference>
<evidence type="ECO:0000313" key="2">
    <source>
        <dbReference type="EMBL" id="KAF7263225.1"/>
    </source>
</evidence>
<evidence type="ECO:0000313" key="4">
    <source>
        <dbReference type="Proteomes" id="UP000625711"/>
    </source>
</evidence>
<feature type="region of interest" description="Disordered" evidence="1">
    <location>
        <begin position="1"/>
        <end position="47"/>
    </location>
</feature>
<evidence type="ECO:0000256" key="1">
    <source>
        <dbReference type="SAM" id="MobiDB-lite"/>
    </source>
</evidence>
<evidence type="ECO:0000313" key="3">
    <source>
        <dbReference type="EMBL" id="KAF7263825.1"/>
    </source>
</evidence>
<sequence>MDTSSTGPVVKNDETDKNNSTLMTLDEEGGSSRGGTKAPRPNGARIGPEKWCIIGARGAAGGPMVRSCNSP</sequence>
<dbReference type="EMBL" id="JAACXV010019238">
    <property type="protein sequence ID" value="KAF7263825.1"/>
    <property type="molecule type" value="Genomic_DNA"/>
</dbReference>
<keyword evidence="4" id="KW-1185">Reference proteome</keyword>
<comment type="caution">
    <text evidence="3">The sequence shown here is derived from an EMBL/GenBank/DDBJ whole genome shotgun (WGS) entry which is preliminary data.</text>
</comment>
<accession>A0A834HKG0</accession>
<reference evidence="3" key="1">
    <citation type="submission" date="2020-08" db="EMBL/GenBank/DDBJ databases">
        <title>Genome sequencing and assembly of the red palm weevil Rhynchophorus ferrugineus.</title>
        <authorList>
            <person name="Dias G.B."/>
            <person name="Bergman C.M."/>
            <person name="Manee M."/>
        </authorList>
    </citation>
    <scope>NUCLEOTIDE SEQUENCE</scope>
    <source>
        <strain evidence="3">AA-2017</strain>
        <tissue evidence="3">Whole larva</tissue>
    </source>
</reference>